<proteinExistence type="inferred from homology"/>
<gene>
    <name evidence="12" type="ORF">PAPYR_2660</name>
</gene>
<evidence type="ECO:0000256" key="5">
    <source>
        <dbReference type="ARBA" id="ARBA00022832"/>
    </source>
</evidence>
<comment type="similarity">
    <text evidence="10">Belongs to the ELO family.</text>
</comment>
<evidence type="ECO:0000256" key="7">
    <source>
        <dbReference type="ARBA" id="ARBA00023098"/>
    </source>
</evidence>
<feature type="transmembrane region" description="Helical" evidence="10">
    <location>
        <begin position="65"/>
        <end position="85"/>
    </location>
</feature>
<dbReference type="PANTHER" id="PTHR11157:SF17">
    <property type="entry name" value="ELONGATION OF VERY LONG CHAIN FATTY ACIDS PROTEIN 6"/>
    <property type="match status" value="1"/>
</dbReference>
<evidence type="ECO:0000256" key="3">
    <source>
        <dbReference type="ARBA" id="ARBA00022679"/>
    </source>
</evidence>
<evidence type="ECO:0000256" key="10">
    <source>
        <dbReference type="RuleBase" id="RU361115"/>
    </source>
</evidence>
<comment type="caution">
    <text evidence="12">The sequence shown here is derived from an EMBL/GenBank/DDBJ whole genome shotgun (WGS) entry which is preliminary data.</text>
</comment>
<feature type="transmembrane region" description="Helical" evidence="10">
    <location>
        <begin position="123"/>
        <end position="148"/>
    </location>
</feature>
<evidence type="ECO:0000256" key="6">
    <source>
        <dbReference type="ARBA" id="ARBA00022989"/>
    </source>
</evidence>
<evidence type="ECO:0000256" key="4">
    <source>
        <dbReference type="ARBA" id="ARBA00022692"/>
    </source>
</evidence>
<keyword evidence="4 10" id="KW-0812">Transmembrane</keyword>
<feature type="transmembrane region" description="Helical" evidence="10">
    <location>
        <begin position="17"/>
        <end position="35"/>
    </location>
</feature>
<evidence type="ECO:0000313" key="12">
    <source>
        <dbReference type="EMBL" id="KAJ4460841.1"/>
    </source>
</evidence>
<dbReference type="PANTHER" id="PTHR11157">
    <property type="entry name" value="FATTY ACID ACYL TRANSFERASE-RELATED"/>
    <property type="match status" value="1"/>
</dbReference>
<accession>A0ABQ8UNV2</accession>
<sequence>MDEIESRAQVRPGRNRLGFLLGILLYHGSAAGVSAQKESKRAHLGLSKFPELFDTVLVVLRKKPLLFVQYFHHSATLLYCFYSFWVEIDGGIWFCALNLCVHSCMYTYYALATSHLCRIPRGVRRFVTTLQLSQMIIALGVTLHNLIVCNRHPINYLSCLVMYAIYTGLFADLLRGSTKAHGETQSRPTTVKKEDEQTPKRTAPIRTAPREKRPIPE</sequence>
<keyword evidence="9 10" id="KW-0275">Fatty acid biosynthesis</keyword>
<keyword evidence="7 10" id="KW-0443">Lipid metabolism</keyword>
<keyword evidence="2 10" id="KW-0444">Lipid biosynthesis</keyword>
<keyword evidence="3 10" id="KW-0808">Transferase</keyword>
<keyword evidence="6 10" id="KW-1133">Transmembrane helix</keyword>
<keyword evidence="8 10" id="KW-0472">Membrane</keyword>
<evidence type="ECO:0000256" key="11">
    <source>
        <dbReference type="SAM" id="MobiDB-lite"/>
    </source>
</evidence>
<name>A0ABQ8UNV2_9EUKA</name>
<dbReference type="EC" id="2.3.1.-" evidence="10"/>
<evidence type="ECO:0000256" key="8">
    <source>
        <dbReference type="ARBA" id="ARBA00023136"/>
    </source>
</evidence>
<comment type="subcellular location">
    <subcellularLocation>
        <location evidence="1">Membrane</location>
        <topology evidence="1">Multi-pass membrane protein</topology>
    </subcellularLocation>
</comment>
<evidence type="ECO:0000313" key="13">
    <source>
        <dbReference type="Proteomes" id="UP001141327"/>
    </source>
</evidence>
<dbReference type="EMBL" id="JAPMOS010000010">
    <property type="protein sequence ID" value="KAJ4460841.1"/>
    <property type="molecule type" value="Genomic_DNA"/>
</dbReference>
<protein>
    <recommendedName>
        <fullName evidence="10">Elongation of fatty acids protein</fullName>
        <ecNumber evidence="10">2.3.1.-</ecNumber>
    </recommendedName>
</protein>
<evidence type="ECO:0000256" key="2">
    <source>
        <dbReference type="ARBA" id="ARBA00022516"/>
    </source>
</evidence>
<comment type="catalytic activity">
    <reaction evidence="10">
        <text>an acyl-CoA + malonyl-CoA + H(+) = a 3-oxoacyl-CoA + CO2 + CoA</text>
        <dbReference type="Rhea" id="RHEA:50252"/>
        <dbReference type="ChEBI" id="CHEBI:15378"/>
        <dbReference type="ChEBI" id="CHEBI:16526"/>
        <dbReference type="ChEBI" id="CHEBI:57287"/>
        <dbReference type="ChEBI" id="CHEBI:57384"/>
        <dbReference type="ChEBI" id="CHEBI:58342"/>
        <dbReference type="ChEBI" id="CHEBI:90726"/>
    </reaction>
    <physiologicalReaction direction="left-to-right" evidence="10">
        <dbReference type="Rhea" id="RHEA:50253"/>
    </physiologicalReaction>
</comment>
<feature type="transmembrane region" description="Helical" evidence="10">
    <location>
        <begin position="154"/>
        <end position="174"/>
    </location>
</feature>
<dbReference type="Pfam" id="PF01151">
    <property type="entry name" value="ELO"/>
    <property type="match status" value="1"/>
</dbReference>
<evidence type="ECO:0000256" key="9">
    <source>
        <dbReference type="ARBA" id="ARBA00023160"/>
    </source>
</evidence>
<evidence type="ECO:0000256" key="1">
    <source>
        <dbReference type="ARBA" id="ARBA00004141"/>
    </source>
</evidence>
<feature type="region of interest" description="Disordered" evidence="11">
    <location>
        <begin position="180"/>
        <end position="217"/>
    </location>
</feature>
<organism evidence="12 13">
    <name type="scientific">Paratrimastix pyriformis</name>
    <dbReference type="NCBI Taxonomy" id="342808"/>
    <lineage>
        <taxon>Eukaryota</taxon>
        <taxon>Metamonada</taxon>
        <taxon>Preaxostyla</taxon>
        <taxon>Paratrimastigidae</taxon>
        <taxon>Paratrimastix</taxon>
    </lineage>
</organism>
<dbReference type="Proteomes" id="UP001141327">
    <property type="component" value="Unassembled WGS sequence"/>
</dbReference>
<feature type="transmembrane region" description="Helical" evidence="10">
    <location>
        <begin position="91"/>
        <end position="111"/>
    </location>
</feature>
<reference evidence="12" key="1">
    <citation type="journal article" date="2022" name="bioRxiv">
        <title>Genomics of Preaxostyla Flagellates Illuminates Evolutionary Transitions and the Path Towards Mitochondrial Loss.</title>
        <authorList>
            <person name="Novak L.V.F."/>
            <person name="Treitli S.C."/>
            <person name="Pyrih J."/>
            <person name="Halakuc P."/>
            <person name="Pipaliya S.V."/>
            <person name="Vacek V."/>
            <person name="Brzon O."/>
            <person name="Soukal P."/>
            <person name="Eme L."/>
            <person name="Dacks J.B."/>
            <person name="Karnkowska A."/>
            <person name="Elias M."/>
            <person name="Hampl V."/>
        </authorList>
    </citation>
    <scope>NUCLEOTIDE SEQUENCE</scope>
    <source>
        <strain evidence="12">RCP-MX</strain>
    </source>
</reference>
<feature type="compositionally biased region" description="Basic and acidic residues" evidence="11">
    <location>
        <begin position="208"/>
        <end position="217"/>
    </location>
</feature>
<dbReference type="InterPro" id="IPR002076">
    <property type="entry name" value="ELO_fam"/>
</dbReference>
<keyword evidence="5 10" id="KW-0276">Fatty acid metabolism</keyword>
<keyword evidence="13" id="KW-1185">Reference proteome</keyword>